<comment type="caution">
    <text evidence="1">The sequence shown here is derived from an EMBL/GenBank/DDBJ whole genome shotgun (WGS) entry which is preliminary data.</text>
</comment>
<dbReference type="AlphaFoldDB" id="A0A9X6RKE8"/>
<evidence type="ECO:0000313" key="2">
    <source>
        <dbReference type="Proteomes" id="UP000192578"/>
    </source>
</evidence>
<organism evidence="1 2">
    <name type="scientific">Hypsibius exemplaris</name>
    <name type="common">Freshwater tardigrade</name>
    <dbReference type="NCBI Taxonomy" id="2072580"/>
    <lineage>
        <taxon>Eukaryota</taxon>
        <taxon>Metazoa</taxon>
        <taxon>Ecdysozoa</taxon>
        <taxon>Tardigrada</taxon>
        <taxon>Eutardigrada</taxon>
        <taxon>Parachela</taxon>
        <taxon>Hypsibioidea</taxon>
        <taxon>Hypsibiidae</taxon>
        <taxon>Hypsibius</taxon>
    </lineage>
</organism>
<dbReference type="Proteomes" id="UP000192578">
    <property type="component" value="Unassembled WGS sequence"/>
</dbReference>
<gene>
    <name evidence="1" type="ORF">BV898_15141</name>
</gene>
<protein>
    <submittedName>
        <fullName evidence="1">Uncharacterized protein</fullName>
    </submittedName>
</protein>
<dbReference type="OrthoDB" id="116216at2759"/>
<evidence type="ECO:0000313" key="1">
    <source>
        <dbReference type="EMBL" id="OWA50631.1"/>
    </source>
</evidence>
<accession>A0A9X6RKE8</accession>
<reference evidence="2" key="1">
    <citation type="submission" date="2017-01" db="EMBL/GenBank/DDBJ databases">
        <title>Comparative genomics of anhydrobiosis in the tardigrade Hypsibius dujardini.</title>
        <authorList>
            <person name="Yoshida Y."/>
            <person name="Koutsovoulos G."/>
            <person name="Laetsch D."/>
            <person name="Stevens L."/>
            <person name="Kumar S."/>
            <person name="Horikawa D."/>
            <person name="Ishino K."/>
            <person name="Komine S."/>
            <person name="Tomita M."/>
            <person name="Blaxter M."/>
            <person name="Arakawa K."/>
        </authorList>
    </citation>
    <scope>NUCLEOTIDE SEQUENCE [LARGE SCALE GENOMIC DNA]</scope>
    <source>
        <strain evidence="2">Z151</strain>
    </source>
</reference>
<dbReference type="EMBL" id="MTYJ01000198">
    <property type="protein sequence ID" value="OWA50631.1"/>
    <property type="molecule type" value="Genomic_DNA"/>
</dbReference>
<keyword evidence="2" id="KW-1185">Reference proteome</keyword>
<name>A0A9X6RKE8_HYPEX</name>
<sequence length="109" mass="12411">MAKFLRKFISSCVVCQTRNPMASTKLGKLQTIPIPARAFSTVCCDTGRSTKPDKLGRPQISFDSMLRTNIIHHWSSRRFYSTTSSYDTVSFESFGATEARKWKGWSKSY</sequence>
<proteinExistence type="predicted"/>